<accession>A0A0R3KVL6</accession>
<name>A0A0R3KVL6_9BRAD</name>
<gene>
    <name evidence="1" type="ORF">CP49_12210</name>
</gene>
<proteinExistence type="predicted"/>
<comment type="caution">
    <text evidence="1">The sequence shown here is derived from an EMBL/GenBank/DDBJ whole genome shotgun (WGS) entry which is preliminary data.</text>
</comment>
<organism evidence="1 2">
    <name type="scientific">Bradyrhizobium valentinum</name>
    <dbReference type="NCBI Taxonomy" id="1518501"/>
    <lineage>
        <taxon>Bacteria</taxon>
        <taxon>Pseudomonadati</taxon>
        <taxon>Pseudomonadota</taxon>
        <taxon>Alphaproteobacteria</taxon>
        <taxon>Hyphomicrobiales</taxon>
        <taxon>Nitrobacteraceae</taxon>
        <taxon>Bradyrhizobium</taxon>
    </lineage>
</organism>
<dbReference type="AlphaFoldDB" id="A0A0R3KVL6"/>
<keyword evidence="2" id="KW-1185">Reference proteome</keyword>
<protein>
    <submittedName>
        <fullName evidence="1">Uncharacterized protein</fullName>
    </submittedName>
</protein>
<reference evidence="1 2" key="1">
    <citation type="submission" date="2014-03" db="EMBL/GenBank/DDBJ databases">
        <title>Bradyrhizobium valentinum sp. nov., isolated from effective nodules of Lupinus mariae-josephae, a lupine endemic of basic-lime soils in Eastern Spain.</title>
        <authorList>
            <person name="Duran D."/>
            <person name="Rey L."/>
            <person name="Navarro A."/>
            <person name="Busquets A."/>
            <person name="Imperial J."/>
            <person name="Ruiz-Argueso T."/>
        </authorList>
    </citation>
    <scope>NUCLEOTIDE SEQUENCE [LARGE SCALE GENOMIC DNA]</scope>
    <source>
        <strain evidence="1 2">LmjM3</strain>
    </source>
</reference>
<evidence type="ECO:0000313" key="2">
    <source>
        <dbReference type="Proteomes" id="UP000051913"/>
    </source>
</evidence>
<dbReference type="Proteomes" id="UP000051913">
    <property type="component" value="Unassembled WGS sequence"/>
</dbReference>
<dbReference type="EMBL" id="LLXX01000050">
    <property type="protein sequence ID" value="KRR10541.1"/>
    <property type="molecule type" value="Genomic_DNA"/>
</dbReference>
<evidence type="ECO:0000313" key="1">
    <source>
        <dbReference type="EMBL" id="KRR10541.1"/>
    </source>
</evidence>
<sequence length="95" mass="10418">MRGPLPICATVLSRRSEPNIGVAFAPITRKHLADILRPLRQQLPIELIALADKREQIGTPVWVGLIVKHVGKRGAENALSATVNTLEVLRLSVPR</sequence>